<feature type="compositionally biased region" description="Acidic residues" evidence="1">
    <location>
        <begin position="39"/>
        <end position="61"/>
    </location>
</feature>
<organism evidence="2 3">
    <name type="scientific">Symbiodinium natans</name>
    <dbReference type="NCBI Taxonomy" id="878477"/>
    <lineage>
        <taxon>Eukaryota</taxon>
        <taxon>Sar</taxon>
        <taxon>Alveolata</taxon>
        <taxon>Dinophyceae</taxon>
        <taxon>Suessiales</taxon>
        <taxon>Symbiodiniaceae</taxon>
        <taxon>Symbiodinium</taxon>
    </lineage>
</organism>
<name>A0A812KH85_9DINO</name>
<dbReference type="Proteomes" id="UP000604046">
    <property type="component" value="Unassembled WGS sequence"/>
</dbReference>
<gene>
    <name evidence="2" type="ORF">SNAT2548_LOCUS8489</name>
</gene>
<sequence length="75" mass="8474">VYVKDFYAKLKEVAKHTSPSNRTAWDADEVAELARLLDDEADDEDRAEEEEDDDDEDEPDGEWSVGSENHATGQC</sequence>
<feature type="compositionally biased region" description="Polar residues" evidence="1">
    <location>
        <begin position="66"/>
        <end position="75"/>
    </location>
</feature>
<accession>A0A812KH85</accession>
<keyword evidence="3" id="KW-1185">Reference proteome</keyword>
<evidence type="ECO:0000313" key="3">
    <source>
        <dbReference type="Proteomes" id="UP000604046"/>
    </source>
</evidence>
<dbReference type="EMBL" id="CAJNDS010000633">
    <property type="protein sequence ID" value="CAE7223944.1"/>
    <property type="molecule type" value="Genomic_DNA"/>
</dbReference>
<dbReference type="AlphaFoldDB" id="A0A812KH85"/>
<evidence type="ECO:0000256" key="1">
    <source>
        <dbReference type="SAM" id="MobiDB-lite"/>
    </source>
</evidence>
<protein>
    <submittedName>
        <fullName evidence="2">Uncharacterized protein</fullName>
    </submittedName>
</protein>
<feature type="region of interest" description="Disordered" evidence="1">
    <location>
        <begin position="37"/>
        <end position="75"/>
    </location>
</feature>
<comment type="caution">
    <text evidence="2">The sequence shown here is derived from an EMBL/GenBank/DDBJ whole genome shotgun (WGS) entry which is preliminary data.</text>
</comment>
<feature type="non-terminal residue" evidence="2">
    <location>
        <position position="1"/>
    </location>
</feature>
<reference evidence="2" key="1">
    <citation type="submission" date="2021-02" db="EMBL/GenBank/DDBJ databases">
        <authorList>
            <person name="Dougan E. K."/>
            <person name="Rhodes N."/>
            <person name="Thang M."/>
            <person name="Chan C."/>
        </authorList>
    </citation>
    <scope>NUCLEOTIDE SEQUENCE</scope>
</reference>
<proteinExistence type="predicted"/>
<feature type="non-terminal residue" evidence="2">
    <location>
        <position position="75"/>
    </location>
</feature>
<evidence type="ECO:0000313" key="2">
    <source>
        <dbReference type="EMBL" id="CAE7223944.1"/>
    </source>
</evidence>